<comment type="caution">
    <text evidence="1">The sequence shown here is derived from an EMBL/GenBank/DDBJ whole genome shotgun (WGS) entry which is preliminary data.</text>
</comment>
<evidence type="ECO:0000313" key="1">
    <source>
        <dbReference type="EMBL" id="PAX52580.1"/>
    </source>
</evidence>
<gene>
    <name evidence="1" type="ORF">CK510_18505</name>
</gene>
<dbReference type="AlphaFoldDB" id="A0A2A2TFR0"/>
<evidence type="ECO:0008006" key="3">
    <source>
        <dbReference type="Google" id="ProtNLM"/>
    </source>
</evidence>
<keyword evidence="2" id="KW-1185">Reference proteome</keyword>
<dbReference type="Pfam" id="PF06078">
    <property type="entry name" value="DUF937"/>
    <property type="match status" value="1"/>
</dbReference>
<name>A0A2A2TFR0_9CYAN</name>
<dbReference type="EMBL" id="NTFS01000222">
    <property type="protein sequence ID" value="PAX52580.1"/>
    <property type="molecule type" value="Genomic_DNA"/>
</dbReference>
<dbReference type="InterPro" id="IPR009282">
    <property type="entry name" value="DUF937"/>
</dbReference>
<reference evidence="1 2" key="1">
    <citation type="submission" date="2017-08" db="EMBL/GenBank/DDBJ databases">
        <title>Draft genome sequence of filamentous cyanobacterium Calothrix elsteri CCALA 953.</title>
        <authorList>
            <person name="Gagunashvili A.N."/>
            <person name="Elster J."/>
            <person name="Andresson O.S."/>
        </authorList>
    </citation>
    <scope>NUCLEOTIDE SEQUENCE [LARGE SCALE GENOMIC DNA]</scope>
    <source>
        <strain evidence="1 2">CCALA 953</strain>
    </source>
</reference>
<dbReference type="Proteomes" id="UP000218238">
    <property type="component" value="Unassembled WGS sequence"/>
</dbReference>
<dbReference type="OrthoDB" id="530933at2"/>
<evidence type="ECO:0000313" key="2">
    <source>
        <dbReference type="Proteomes" id="UP000218238"/>
    </source>
</evidence>
<sequence length="171" mass="17565">MGLFDQILGAVVNPNQQGNLDQLGGIINAVQQLKGNTGADSSAMQSVMSIVGGQVRSALQEKQANEGPDAVQALISQFAGNSSNPLAVASLFSPGMQQQVTEIASERTGIDAGIIQQMLPTVVPMVLNFLSAGANTQGAGNPVLSSFLDADGDGDTDIADAIKMASKYMGR</sequence>
<accession>A0A2A2TFR0</accession>
<proteinExistence type="predicted"/>
<protein>
    <recommendedName>
        <fullName evidence="3">DUF937 domain-containing protein</fullName>
    </recommendedName>
</protein>
<organism evidence="1 2">
    <name type="scientific">Brunnivagina elsteri CCALA 953</name>
    <dbReference type="NCBI Taxonomy" id="987040"/>
    <lineage>
        <taxon>Bacteria</taxon>
        <taxon>Bacillati</taxon>
        <taxon>Cyanobacteriota</taxon>
        <taxon>Cyanophyceae</taxon>
        <taxon>Nostocales</taxon>
        <taxon>Calotrichaceae</taxon>
        <taxon>Brunnivagina</taxon>
    </lineage>
</organism>
<dbReference type="RefSeq" id="WP_095723105.1">
    <property type="nucleotide sequence ID" value="NZ_NTFS01000222.1"/>
</dbReference>